<accession>A0ACC1D645</accession>
<protein>
    <submittedName>
        <fullName evidence="1">Uncharacterized protein</fullName>
    </submittedName>
</protein>
<reference evidence="1 2" key="1">
    <citation type="journal article" date="2021" name="Front. Genet.">
        <title>Chromosome-Level Genome Assembly Reveals Significant Gene Expansion in the Toll and IMD Signaling Pathways of Dendrolimus kikuchii.</title>
        <authorList>
            <person name="Zhou J."/>
            <person name="Wu P."/>
            <person name="Xiong Z."/>
            <person name="Liu N."/>
            <person name="Zhao N."/>
            <person name="Ji M."/>
            <person name="Qiu Y."/>
            <person name="Yang B."/>
        </authorList>
    </citation>
    <scope>NUCLEOTIDE SEQUENCE [LARGE SCALE GENOMIC DNA]</scope>
    <source>
        <strain evidence="1">Ann1</strain>
    </source>
</reference>
<name>A0ACC1D645_9NEOP</name>
<keyword evidence="2" id="KW-1185">Reference proteome</keyword>
<organism evidence="1 2">
    <name type="scientific">Dendrolimus kikuchii</name>
    <dbReference type="NCBI Taxonomy" id="765133"/>
    <lineage>
        <taxon>Eukaryota</taxon>
        <taxon>Metazoa</taxon>
        <taxon>Ecdysozoa</taxon>
        <taxon>Arthropoda</taxon>
        <taxon>Hexapoda</taxon>
        <taxon>Insecta</taxon>
        <taxon>Pterygota</taxon>
        <taxon>Neoptera</taxon>
        <taxon>Endopterygota</taxon>
        <taxon>Lepidoptera</taxon>
        <taxon>Glossata</taxon>
        <taxon>Ditrysia</taxon>
        <taxon>Bombycoidea</taxon>
        <taxon>Lasiocampidae</taxon>
        <taxon>Dendrolimus</taxon>
    </lineage>
</organism>
<dbReference type="Proteomes" id="UP000824533">
    <property type="component" value="Linkage Group LG08"/>
</dbReference>
<comment type="caution">
    <text evidence="1">The sequence shown here is derived from an EMBL/GenBank/DDBJ whole genome shotgun (WGS) entry which is preliminary data.</text>
</comment>
<dbReference type="EMBL" id="CM034394">
    <property type="protein sequence ID" value="KAJ0179312.1"/>
    <property type="molecule type" value="Genomic_DNA"/>
</dbReference>
<gene>
    <name evidence="1" type="ORF">K1T71_005024</name>
</gene>
<proteinExistence type="predicted"/>
<evidence type="ECO:0000313" key="2">
    <source>
        <dbReference type="Proteomes" id="UP000824533"/>
    </source>
</evidence>
<evidence type="ECO:0000313" key="1">
    <source>
        <dbReference type="EMBL" id="KAJ0179312.1"/>
    </source>
</evidence>
<sequence>MVYYHTSGNVKMMRNIIIDYESSNETSPYEYMKTYIEKCPETIQDAKLSWIAETFLCIQKHQQFLKAVSLDMSQELSKEDQDYFMIILHAVTFQREPKDMQLLYKCLFNISKPLLHIFTKFLSNNEVLTYISQLAQTYYDAAFITEKIISPLFQWQPYISEMAHSYAEYVKRVESRKLKLPTVPIQPNVLNRKGKEPCIHSPERSLPFTPPNSLRTKGRKMVTKSVIDQNLKHQHEKNQQKAAHLLNEVKNKDFHFAQVKSDKYYKTISNIRDEIQNKFTKMSPKPKQKFVIKTVLPSVKETAASIKRLNKHIQITEEKELQWLENVVKCCKNTVKIEEMEEFDRQERERERLIDIEKKHLMGQITHEEALIAKRKLQEENRKRYEEFMKEKEAWNEEIENWRKSEMEKNRKQVEKLSLIELNLLQAKIGVVTKKKEAAAALKKESELALTKAMKKKQEDLERKINMIKEIKILAMIAKKARVPRIIDLTETSGFGFLCEMSMVELQERLSAMKIGLHEEVERKKRLIRNENLFAKRKLENTKISIKDFMAERAIIRKHNKKSNVIINNSASKDISDLKKILQEKRKQRMDMVN</sequence>